<evidence type="ECO:0000256" key="6">
    <source>
        <dbReference type="PIRSR" id="PIRSR000337-1"/>
    </source>
</evidence>
<feature type="binding site" evidence="6">
    <location>
        <position position="156"/>
    </location>
    <ligand>
        <name>FMN</name>
        <dbReference type="ChEBI" id="CHEBI:58210"/>
    </ligand>
</feature>
<comment type="caution">
    <text evidence="9">The sequence shown here is derived from an EMBL/GenBank/DDBJ whole genome shotgun (WGS) entry which is preliminary data.</text>
</comment>
<dbReference type="PANTHER" id="PTHR30011">
    <property type="entry name" value="ALKANESULFONATE MONOOXYGENASE-RELATED"/>
    <property type="match status" value="1"/>
</dbReference>
<dbReference type="PIRSF" id="PIRSF000337">
    <property type="entry name" value="NTA_MOA"/>
    <property type="match status" value="1"/>
</dbReference>
<keyword evidence="3" id="KW-0560">Oxidoreductase</keyword>
<proteinExistence type="inferred from homology"/>
<evidence type="ECO:0000256" key="4">
    <source>
        <dbReference type="ARBA" id="ARBA00023033"/>
    </source>
</evidence>
<feature type="binding site" evidence="6">
    <location>
        <position position="227"/>
    </location>
    <ligand>
        <name>FMN</name>
        <dbReference type="ChEBI" id="CHEBI:58210"/>
    </ligand>
</feature>
<dbReference type="NCBIfam" id="TIGR03860">
    <property type="entry name" value="FMN_nitrolo"/>
    <property type="match status" value="1"/>
</dbReference>
<dbReference type="InterPro" id="IPR011251">
    <property type="entry name" value="Luciferase-like_dom"/>
</dbReference>
<evidence type="ECO:0000256" key="7">
    <source>
        <dbReference type="SAM" id="MobiDB-lite"/>
    </source>
</evidence>
<dbReference type="SUPFAM" id="SSF51679">
    <property type="entry name" value="Bacterial luciferase-like"/>
    <property type="match status" value="1"/>
</dbReference>
<keyword evidence="2 6" id="KW-0288">FMN</keyword>
<dbReference type="InterPro" id="IPR051260">
    <property type="entry name" value="Diverse_substr_monoxygenases"/>
</dbReference>
<dbReference type="Gene3D" id="3.20.20.30">
    <property type="entry name" value="Luciferase-like domain"/>
    <property type="match status" value="1"/>
</dbReference>
<evidence type="ECO:0000313" key="9">
    <source>
        <dbReference type="EMBL" id="RWR15443.1"/>
    </source>
</evidence>
<feature type="region of interest" description="Disordered" evidence="7">
    <location>
        <begin position="436"/>
        <end position="457"/>
    </location>
</feature>
<dbReference type="PANTHER" id="PTHR30011:SF16">
    <property type="entry name" value="C2H2 FINGER DOMAIN TRANSCRIPTION FACTOR (EUROFUNG)-RELATED"/>
    <property type="match status" value="1"/>
</dbReference>
<dbReference type="GO" id="GO:0016705">
    <property type="term" value="F:oxidoreductase activity, acting on paired donors, with incorporation or reduction of molecular oxygen"/>
    <property type="evidence" value="ECO:0007669"/>
    <property type="project" value="InterPro"/>
</dbReference>
<evidence type="ECO:0000256" key="2">
    <source>
        <dbReference type="ARBA" id="ARBA00022643"/>
    </source>
</evidence>
<dbReference type="GO" id="GO:0004497">
    <property type="term" value="F:monooxygenase activity"/>
    <property type="evidence" value="ECO:0007669"/>
    <property type="project" value="UniProtKB-KW"/>
</dbReference>
<feature type="binding site" evidence="6">
    <location>
        <position position="102"/>
    </location>
    <ligand>
        <name>FMN</name>
        <dbReference type="ChEBI" id="CHEBI:58210"/>
    </ligand>
</feature>
<dbReference type="EMBL" id="SAUW01000001">
    <property type="protein sequence ID" value="RWR15443.1"/>
    <property type="molecule type" value="Genomic_DNA"/>
</dbReference>
<accession>A0A443J558</accession>
<reference evidence="9 10" key="2">
    <citation type="submission" date="2019-01" db="EMBL/GenBank/DDBJ databases">
        <authorList>
            <person name="Li Y."/>
        </authorList>
    </citation>
    <scope>NUCLEOTIDE SEQUENCE [LARGE SCALE GENOMIC DNA]</scope>
    <source>
        <strain evidence="9 10">2D-5</strain>
    </source>
</reference>
<sequence>MAGTPSRKLRLGAFLMAPGHHVAAWRHPSSAADLGSNFRAYAEIARKAEAAKFDLLFLDDTLGVRDLDPVTGERSSRSAFFEPLTLLSALAAVTDTIGLVGTVSTTFNEPYNLARKFASLDAISAGRAGWNLVTSNTEAEARNFSDAPHLLHANRYTRAEEFVDVVVELWNSHEDGAFLRDRASGRFLDGAKRHAIHHRGPHFSVAGPLNVARSPQGQPVIVQAGSSEPGKDLAARTAEVVFTAQQTLADAQAFYADLKGRLAKYGRAPDDLLVMPGIFPVVGRTRAEAEDTFAELQDLIHPAVGLQLLSQMIGVDLSSHDPDGPVPDLPETNGGKSRQHLLVELARRDNLSIAELARRTAGARGHWQVVGTASDIADQIEERFLNGGADGFNVMPPTLPGGLDDFIAQVLPELRRRGLARTEYEAQTLRGNLGLGWPARQPHRARPLARPELERAE</sequence>
<evidence type="ECO:0000259" key="8">
    <source>
        <dbReference type="Pfam" id="PF00296"/>
    </source>
</evidence>
<reference evidence="9 10" key="1">
    <citation type="submission" date="2019-01" db="EMBL/GenBank/DDBJ databases">
        <title>Sinorhodobacter populi sp. nov. isolated from the symptomatic bark tissue of Populus euramericana canker.</title>
        <authorList>
            <person name="Xu G."/>
        </authorList>
    </citation>
    <scope>NUCLEOTIDE SEQUENCE [LARGE SCALE GENOMIC DNA]</scope>
    <source>
        <strain evidence="9 10">2D-5</strain>
    </source>
</reference>
<keyword evidence="4" id="KW-0503">Monooxygenase</keyword>
<dbReference type="Proteomes" id="UP000285710">
    <property type="component" value="Unassembled WGS sequence"/>
</dbReference>
<comment type="similarity">
    <text evidence="5">Belongs to the NtaA/SnaA/DszA monooxygenase family.</text>
</comment>
<feature type="binding site" evidence="6">
    <location>
        <position position="152"/>
    </location>
    <ligand>
        <name>FMN</name>
        <dbReference type="ChEBI" id="CHEBI:58210"/>
    </ligand>
</feature>
<evidence type="ECO:0000256" key="3">
    <source>
        <dbReference type="ARBA" id="ARBA00023002"/>
    </source>
</evidence>
<dbReference type="AlphaFoldDB" id="A0A443J558"/>
<dbReference type="InterPro" id="IPR036661">
    <property type="entry name" value="Luciferase-like_sf"/>
</dbReference>
<evidence type="ECO:0000256" key="1">
    <source>
        <dbReference type="ARBA" id="ARBA00022630"/>
    </source>
</evidence>
<protein>
    <submittedName>
        <fullName evidence="9">LLM class flavin-dependent oxidoreductase</fullName>
    </submittedName>
</protein>
<gene>
    <name evidence="9" type="ORF">D2T33_00780</name>
</gene>
<evidence type="ECO:0000256" key="5">
    <source>
        <dbReference type="ARBA" id="ARBA00033748"/>
    </source>
</evidence>
<dbReference type="CDD" id="cd01095">
    <property type="entry name" value="Nitrilotriacetate_monoxgenase"/>
    <property type="match status" value="1"/>
</dbReference>
<feature type="domain" description="Luciferase-like" evidence="8">
    <location>
        <begin position="26"/>
        <end position="389"/>
    </location>
</feature>
<evidence type="ECO:0000313" key="10">
    <source>
        <dbReference type="Proteomes" id="UP000285710"/>
    </source>
</evidence>
<dbReference type="Pfam" id="PF00296">
    <property type="entry name" value="Bac_luciferase"/>
    <property type="match status" value="1"/>
</dbReference>
<organism evidence="9 10">
    <name type="scientific">Paenirhodobacter populi</name>
    <dbReference type="NCBI Taxonomy" id="2306993"/>
    <lineage>
        <taxon>Bacteria</taxon>
        <taxon>Pseudomonadati</taxon>
        <taxon>Pseudomonadota</taxon>
        <taxon>Alphaproteobacteria</taxon>
        <taxon>Rhodobacterales</taxon>
        <taxon>Rhodobacter group</taxon>
        <taxon>Paenirhodobacter</taxon>
    </lineage>
</organism>
<name>A0A443J558_9RHOB</name>
<dbReference type="InterPro" id="IPR016215">
    <property type="entry name" value="NTA_MOA"/>
</dbReference>
<feature type="binding site" evidence="6">
    <location>
        <position position="60"/>
    </location>
    <ligand>
        <name>FMN</name>
        <dbReference type="ChEBI" id="CHEBI:58210"/>
    </ligand>
</feature>
<feature type="binding site" evidence="6">
    <location>
        <position position="226"/>
    </location>
    <ligand>
        <name>FMN</name>
        <dbReference type="ChEBI" id="CHEBI:58210"/>
    </ligand>
</feature>
<dbReference type="RefSeq" id="WP_128268480.1">
    <property type="nucleotide sequence ID" value="NZ_SAUW01000001.1"/>
</dbReference>
<keyword evidence="1 6" id="KW-0285">Flavoprotein</keyword>
<keyword evidence="10" id="KW-1185">Reference proteome</keyword>